<keyword evidence="1" id="KW-0472">Membrane</keyword>
<protein>
    <recommendedName>
        <fullName evidence="4">Prepilin type IV endopeptidase peptidase domain-containing protein</fullName>
    </recommendedName>
</protein>
<dbReference type="EMBL" id="JAAAML010000003">
    <property type="protein sequence ID" value="MCO6409751.1"/>
    <property type="molecule type" value="Genomic_DNA"/>
</dbReference>
<keyword evidence="1" id="KW-0812">Transmembrane</keyword>
<proteinExistence type="predicted"/>
<evidence type="ECO:0000313" key="3">
    <source>
        <dbReference type="Proteomes" id="UP001320715"/>
    </source>
</evidence>
<feature type="transmembrane region" description="Helical" evidence="1">
    <location>
        <begin position="53"/>
        <end position="79"/>
    </location>
</feature>
<feature type="transmembrane region" description="Helical" evidence="1">
    <location>
        <begin position="91"/>
        <end position="109"/>
    </location>
</feature>
<keyword evidence="1" id="KW-1133">Transmembrane helix</keyword>
<accession>A0ABT1CU69</accession>
<evidence type="ECO:0008006" key="4">
    <source>
        <dbReference type="Google" id="ProtNLM"/>
    </source>
</evidence>
<comment type="caution">
    <text evidence="2">The sequence shown here is derived from an EMBL/GenBank/DDBJ whole genome shotgun (WGS) entry which is preliminary data.</text>
</comment>
<gene>
    <name evidence="2" type="ORF">GTW23_16330</name>
</gene>
<name>A0ABT1CU69_9HYPH</name>
<reference evidence="2 3" key="1">
    <citation type="submission" date="2020-01" db="EMBL/GenBank/DDBJ databases">
        <title>Genomes of bacteria type strains.</title>
        <authorList>
            <person name="Chen J."/>
            <person name="Zhu S."/>
            <person name="Yang J."/>
        </authorList>
    </citation>
    <scope>NUCLEOTIDE SEQUENCE [LARGE SCALE GENOMIC DNA]</scope>
    <source>
        <strain evidence="2 3">DSM 16655</strain>
    </source>
</reference>
<keyword evidence="3" id="KW-1185">Reference proteome</keyword>
<dbReference type="Proteomes" id="UP001320715">
    <property type="component" value="Unassembled WGS sequence"/>
</dbReference>
<evidence type="ECO:0000313" key="2">
    <source>
        <dbReference type="EMBL" id="MCO6409751.1"/>
    </source>
</evidence>
<evidence type="ECO:0000256" key="1">
    <source>
        <dbReference type="SAM" id="Phobius"/>
    </source>
</evidence>
<feature type="transmembrane region" description="Helical" evidence="1">
    <location>
        <begin position="20"/>
        <end position="41"/>
    </location>
</feature>
<dbReference type="RefSeq" id="WP_252916548.1">
    <property type="nucleotide sequence ID" value="NZ_JAAAML010000003.1"/>
</dbReference>
<organism evidence="2 3">
    <name type="scientific">Hoeflea alexandrii</name>
    <dbReference type="NCBI Taxonomy" id="288436"/>
    <lineage>
        <taxon>Bacteria</taxon>
        <taxon>Pseudomonadati</taxon>
        <taxon>Pseudomonadota</taxon>
        <taxon>Alphaproteobacteria</taxon>
        <taxon>Hyphomicrobiales</taxon>
        <taxon>Rhizobiaceae</taxon>
        <taxon>Hoeflea</taxon>
    </lineage>
</organism>
<sequence length="110" mass="11842">MLFFIVVPPYVIGFVLFGFLWHWRLLFWATVVAVLVAVLQYQSNSRADGAGAFIDVAITLFLGLGAAAGVTTSVLVLLGRQSSGRWLSSPNVLPVCFVVGLLSCILWAGI</sequence>